<sequence length="66" mass="6978">MTPARSGTQRFTDYGSLRPPGLPSVITPSPAARRAADRSAARNVAFWAAAAARRARQVYFTAATAA</sequence>
<keyword evidence="3" id="KW-1185">Reference proteome</keyword>
<protein>
    <submittedName>
        <fullName evidence="2">Uncharacterized protein</fullName>
    </submittedName>
</protein>
<reference evidence="2" key="1">
    <citation type="submission" date="2021-03" db="EMBL/GenBank/DDBJ databases">
        <title>Streptomyces strains.</title>
        <authorList>
            <person name="Lund M.B."/>
            <person name="Toerring T."/>
        </authorList>
    </citation>
    <scope>NUCLEOTIDE SEQUENCE</scope>
    <source>
        <strain evidence="2">JCM 4242</strain>
    </source>
</reference>
<gene>
    <name evidence="2" type="ORF">J1792_30515</name>
</gene>
<evidence type="ECO:0000256" key="1">
    <source>
        <dbReference type="SAM" id="MobiDB-lite"/>
    </source>
</evidence>
<dbReference type="InterPro" id="IPR046222">
    <property type="entry name" value="DUF6255"/>
</dbReference>
<dbReference type="Proteomes" id="UP000664781">
    <property type="component" value="Unassembled WGS sequence"/>
</dbReference>
<feature type="region of interest" description="Disordered" evidence="1">
    <location>
        <begin position="1"/>
        <end position="34"/>
    </location>
</feature>
<comment type="caution">
    <text evidence="2">The sequence shown here is derived from an EMBL/GenBank/DDBJ whole genome shotgun (WGS) entry which is preliminary data.</text>
</comment>
<dbReference type="EMBL" id="JAFMOF010000005">
    <property type="protein sequence ID" value="MBO0656919.1"/>
    <property type="molecule type" value="Genomic_DNA"/>
</dbReference>
<proteinExistence type="predicted"/>
<dbReference type="Pfam" id="PF19768">
    <property type="entry name" value="DUF6255"/>
    <property type="match status" value="1"/>
</dbReference>
<accession>A0A939FT63</accession>
<feature type="compositionally biased region" description="Polar residues" evidence="1">
    <location>
        <begin position="1"/>
        <end position="11"/>
    </location>
</feature>
<dbReference type="RefSeq" id="WP_143587823.1">
    <property type="nucleotide sequence ID" value="NZ_JAFMOF010000005.1"/>
</dbReference>
<evidence type="ECO:0000313" key="2">
    <source>
        <dbReference type="EMBL" id="MBO0656919.1"/>
    </source>
</evidence>
<name>A0A939FT63_9ACTN</name>
<dbReference type="AlphaFoldDB" id="A0A939FT63"/>
<organism evidence="2 3">
    <name type="scientific">Streptomyces triculaminicus</name>
    <dbReference type="NCBI Taxonomy" id="2816232"/>
    <lineage>
        <taxon>Bacteria</taxon>
        <taxon>Bacillati</taxon>
        <taxon>Actinomycetota</taxon>
        <taxon>Actinomycetes</taxon>
        <taxon>Kitasatosporales</taxon>
        <taxon>Streptomycetaceae</taxon>
        <taxon>Streptomyces</taxon>
    </lineage>
</organism>
<evidence type="ECO:0000313" key="3">
    <source>
        <dbReference type="Proteomes" id="UP000664781"/>
    </source>
</evidence>